<proteinExistence type="predicted"/>
<reference evidence="3" key="1">
    <citation type="submission" date="2019-06" db="EMBL/GenBank/DDBJ databases">
        <title>The complete genome of Emcibacter congregatus ZYLT.</title>
        <authorList>
            <person name="Zhao Z."/>
        </authorList>
    </citation>
    <scope>NUCLEOTIDE SEQUENCE [LARGE SCALE GENOMIC DNA]</scope>
    <source>
        <strain evidence="3">MCCC 1A06723</strain>
    </source>
</reference>
<dbReference type="PANTHER" id="PTHR33969:SF2">
    <property type="entry name" value="SEGREGATION AND CONDENSATION PROTEIN A"/>
    <property type="match status" value="1"/>
</dbReference>
<dbReference type="EMBL" id="VFIY01000004">
    <property type="protein sequence ID" value="TPD63132.1"/>
    <property type="molecule type" value="Genomic_DNA"/>
</dbReference>
<dbReference type="Gene3D" id="6.10.250.2410">
    <property type="match status" value="1"/>
</dbReference>
<comment type="caution">
    <text evidence="2">The sequence shown here is derived from an EMBL/GenBank/DDBJ whole genome shotgun (WGS) entry which is preliminary data.</text>
</comment>
<dbReference type="AlphaFoldDB" id="A0A501PSV2"/>
<sequence>MATTGDIGFEDQADPAAAVSDMEEAERLVLDIRGFEGPLDVLLALSRTQKVDLKQISILELVEQYLVFIAEARRLRLEVAADYLVMAAWLAYLKSRLLLPIEESEEELSADELAARLTYQLQRLEAMRDAAAKLMSRDQLGRDVFVRGAPEAVHITRNATYELSLYELLKGYAEHKIRKSVSDIRIHKREVYTLDQALERLGDMIGQVLDWTSLEAFLPADLKSNDMMRSAKASLFTATLEMARQGKAEIVQKQTFGPLMIRGRHRED</sequence>
<organism evidence="2 3">
    <name type="scientific">Emcibacter nanhaiensis</name>
    <dbReference type="NCBI Taxonomy" id="1505037"/>
    <lineage>
        <taxon>Bacteria</taxon>
        <taxon>Pseudomonadati</taxon>
        <taxon>Pseudomonadota</taxon>
        <taxon>Alphaproteobacteria</taxon>
        <taxon>Emcibacterales</taxon>
        <taxon>Emcibacteraceae</taxon>
        <taxon>Emcibacter</taxon>
    </lineage>
</organism>
<evidence type="ECO:0000256" key="1">
    <source>
        <dbReference type="ARBA" id="ARBA00044777"/>
    </source>
</evidence>
<name>A0A501PSV2_9PROT</name>
<protein>
    <recommendedName>
        <fullName evidence="1">Segregation and condensation protein A</fullName>
    </recommendedName>
</protein>
<dbReference type="RefSeq" id="WP_139938381.1">
    <property type="nucleotide sequence ID" value="NZ_JBHSYP010000022.1"/>
</dbReference>
<dbReference type="Pfam" id="PF02616">
    <property type="entry name" value="SMC_ScpA"/>
    <property type="match status" value="1"/>
</dbReference>
<gene>
    <name evidence="2" type="ORF">FIV46_03375</name>
</gene>
<keyword evidence="3" id="KW-1185">Reference proteome</keyword>
<accession>A0A501PSV2</accession>
<evidence type="ECO:0000313" key="2">
    <source>
        <dbReference type="EMBL" id="TPD63132.1"/>
    </source>
</evidence>
<dbReference type="InterPro" id="IPR003768">
    <property type="entry name" value="ScpA"/>
</dbReference>
<dbReference type="Proteomes" id="UP000319148">
    <property type="component" value="Unassembled WGS sequence"/>
</dbReference>
<dbReference type="OrthoDB" id="9793741at2"/>
<dbReference type="PANTHER" id="PTHR33969">
    <property type="entry name" value="SEGREGATION AND CONDENSATION PROTEIN A"/>
    <property type="match status" value="1"/>
</dbReference>
<evidence type="ECO:0000313" key="3">
    <source>
        <dbReference type="Proteomes" id="UP000319148"/>
    </source>
</evidence>